<organism evidence="3 4">
    <name type="scientific">Enterococcus faecalis</name>
    <name type="common">Streptococcus faecalis</name>
    <dbReference type="NCBI Taxonomy" id="1351"/>
    <lineage>
        <taxon>Bacteria</taxon>
        <taxon>Bacillati</taxon>
        <taxon>Bacillota</taxon>
        <taxon>Bacilli</taxon>
        <taxon>Lactobacillales</taxon>
        <taxon>Enterococcaceae</taxon>
        <taxon>Enterococcus</taxon>
    </lineage>
</organism>
<comment type="caution">
    <text evidence="3">The sequence shown here is derived from an EMBL/GenBank/DDBJ whole genome shotgun (WGS) entry which is preliminary data.</text>
</comment>
<feature type="coiled-coil region" evidence="1">
    <location>
        <begin position="34"/>
        <end position="98"/>
    </location>
</feature>
<dbReference type="Pfam" id="PF20379">
    <property type="entry name" value="DUF6674"/>
    <property type="match status" value="1"/>
</dbReference>
<keyword evidence="1" id="KW-0175">Coiled coil</keyword>
<evidence type="ECO:0000256" key="1">
    <source>
        <dbReference type="SAM" id="Coils"/>
    </source>
</evidence>
<accession>A0AAX2KQI4</accession>
<dbReference type="Proteomes" id="UP000254396">
    <property type="component" value="Unassembled WGS sequence"/>
</dbReference>
<name>A0AAX2KQI4_ENTFL</name>
<evidence type="ECO:0000256" key="2">
    <source>
        <dbReference type="SAM" id="MobiDB-lite"/>
    </source>
</evidence>
<dbReference type="InterPro" id="IPR046656">
    <property type="entry name" value="DUF6674"/>
</dbReference>
<dbReference type="AlphaFoldDB" id="A0AAX2KQI4"/>
<feature type="region of interest" description="Disordered" evidence="2">
    <location>
        <begin position="331"/>
        <end position="371"/>
    </location>
</feature>
<feature type="compositionally biased region" description="Basic and acidic residues" evidence="2">
    <location>
        <begin position="233"/>
        <end position="270"/>
    </location>
</feature>
<reference evidence="3 4" key="1">
    <citation type="submission" date="2018-06" db="EMBL/GenBank/DDBJ databases">
        <authorList>
            <consortium name="Pathogen Informatics"/>
            <person name="Doyle S."/>
        </authorList>
    </citation>
    <scope>NUCLEOTIDE SEQUENCE [LARGE SCALE GENOMIC DNA]</scope>
    <source>
        <strain evidence="3 4">NCTC13379</strain>
    </source>
</reference>
<evidence type="ECO:0000313" key="3">
    <source>
        <dbReference type="EMBL" id="STP65268.1"/>
    </source>
</evidence>
<gene>
    <name evidence="3" type="ORF">NCTC13379_01535</name>
</gene>
<dbReference type="EMBL" id="UGIX01000001">
    <property type="protein sequence ID" value="STP65268.1"/>
    <property type="molecule type" value="Genomic_DNA"/>
</dbReference>
<protein>
    <submittedName>
        <fullName evidence="3">Uncharacterized protein</fullName>
    </submittedName>
</protein>
<proteinExistence type="predicted"/>
<sequence length="371" mass="41415">MEHNQEIMEQFLKLLSENGRAGQSEDLSRLLFYMDGMNRQLDAVRQELQTVKVQLAQAQDTPQKTVLQGMVDGLQSKVRQAQEKLDSLREKIMQCAANAVESFKRVGVTALDKAVSAMGIHKTLEAVQQNISGSLDDARKSIKKVETLGHELRSVGGHLKNAGRAVAGRETQAVDGGQEGRFQAAFLAPMRTAYKMLSSMNNTTLAAIGNVERLETAAEAVREAKKPPVRQTETQEKEQVKELEHKEEPTETQRREKPSIRQTLTEKSEPMDVSDILSDPANIQIFDTVLEESCRQWCDCIGDAPERASGKGFASFFYEVFEQKEQEYKAELKADTRSEKPSIRKALNEKKAEAAARPSPEPERKAPEAAR</sequence>
<dbReference type="RefSeq" id="WP_010773626.1">
    <property type="nucleotide sequence ID" value="NZ_CP039296.1"/>
</dbReference>
<feature type="region of interest" description="Disordered" evidence="2">
    <location>
        <begin position="219"/>
        <end position="274"/>
    </location>
</feature>
<evidence type="ECO:0000313" key="4">
    <source>
        <dbReference type="Proteomes" id="UP000254396"/>
    </source>
</evidence>